<comment type="caution">
    <text evidence="1">The sequence shown here is derived from an EMBL/GenBank/DDBJ whole genome shotgun (WGS) entry which is preliminary data.</text>
</comment>
<dbReference type="EMBL" id="CAVLEF010000225">
    <property type="protein sequence ID" value="CAK1553722.1"/>
    <property type="molecule type" value="Genomic_DNA"/>
</dbReference>
<name>A0AAV1JWL6_9NEOP</name>
<evidence type="ECO:0000313" key="2">
    <source>
        <dbReference type="Proteomes" id="UP001497472"/>
    </source>
</evidence>
<accession>A0AAV1JWL6</accession>
<gene>
    <name evidence="1" type="ORF">LNINA_LOCUS12690</name>
</gene>
<organism evidence="1 2">
    <name type="scientific">Leptosia nina</name>
    <dbReference type="NCBI Taxonomy" id="320188"/>
    <lineage>
        <taxon>Eukaryota</taxon>
        <taxon>Metazoa</taxon>
        <taxon>Ecdysozoa</taxon>
        <taxon>Arthropoda</taxon>
        <taxon>Hexapoda</taxon>
        <taxon>Insecta</taxon>
        <taxon>Pterygota</taxon>
        <taxon>Neoptera</taxon>
        <taxon>Endopterygota</taxon>
        <taxon>Lepidoptera</taxon>
        <taxon>Glossata</taxon>
        <taxon>Ditrysia</taxon>
        <taxon>Papilionoidea</taxon>
        <taxon>Pieridae</taxon>
        <taxon>Pierinae</taxon>
        <taxon>Leptosia</taxon>
    </lineage>
</organism>
<reference evidence="1 2" key="1">
    <citation type="submission" date="2023-11" db="EMBL/GenBank/DDBJ databases">
        <authorList>
            <person name="Okamura Y."/>
        </authorList>
    </citation>
    <scope>NUCLEOTIDE SEQUENCE [LARGE SCALE GENOMIC DNA]</scope>
</reference>
<keyword evidence="2" id="KW-1185">Reference proteome</keyword>
<protein>
    <submittedName>
        <fullName evidence="1">Uncharacterized protein</fullName>
    </submittedName>
</protein>
<sequence length="109" mass="12211">MYLSRLLNAPCKDMLYNYHTFLPIVLRRVQQYKGTIVHTAIVHALAKVYTVESCAGGRKLGAKRLKFVIAYCEVSAGLGGRGLERARAVPPARSLTSLALRHHPIRRPR</sequence>
<evidence type="ECO:0000313" key="1">
    <source>
        <dbReference type="EMBL" id="CAK1553722.1"/>
    </source>
</evidence>
<dbReference type="AlphaFoldDB" id="A0AAV1JWL6"/>
<dbReference type="Proteomes" id="UP001497472">
    <property type="component" value="Unassembled WGS sequence"/>
</dbReference>
<proteinExistence type="predicted"/>